<reference evidence="3 4" key="1">
    <citation type="submission" date="2024-02" db="EMBL/GenBank/DDBJ databases">
        <title>Haloferula sargassicola NBRC 104335.</title>
        <authorList>
            <person name="Ichikawa N."/>
            <person name="Katano-Makiyama Y."/>
            <person name="Hidaka K."/>
        </authorList>
    </citation>
    <scope>NUCLEOTIDE SEQUENCE [LARGE SCALE GENOMIC DNA]</scope>
    <source>
        <strain evidence="3 4">NBRC 104335</strain>
    </source>
</reference>
<dbReference type="PANTHER" id="PTHR12149">
    <property type="entry name" value="FRUCTOSAMINE 3 KINASE-RELATED PROTEIN"/>
    <property type="match status" value="1"/>
</dbReference>
<dbReference type="GO" id="GO:0016301">
    <property type="term" value="F:kinase activity"/>
    <property type="evidence" value="ECO:0007669"/>
    <property type="project" value="UniProtKB-KW"/>
</dbReference>
<keyword evidence="4" id="KW-1185">Reference proteome</keyword>
<dbReference type="SUPFAM" id="SSF56112">
    <property type="entry name" value="Protein kinase-like (PK-like)"/>
    <property type="match status" value="1"/>
</dbReference>
<evidence type="ECO:0000313" key="3">
    <source>
        <dbReference type="EMBL" id="GAA5483406.1"/>
    </source>
</evidence>
<dbReference type="EMBL" id="BAABRI010000014">
    <property type="protein sequence ID" value="GAA5483406.1"/>
    <property type="molecule type" value="Genomic_DNA"/>
</dbReference>
<dbReference type="PANTHER" id="PTHR12149:SF8">
    <property type="entry name" value="PROTEIN-RIBULOSAMINE 3-KINASE"/>
    <property type="match status" value="1"/>
</dbReference>
<dbReference type="InterPro" id="IPR011009">
    <property type="entry name" value="Kinase-like_dom_sf"/>
</dbReference>
<dbReference type="Gene3D" id="3.90.1200.10">
    <property type="match status" value="1"/>
</dbReference>
<dbReference type="Proteomes" id="UP001476282">
    <property type="component" value="Unassembled WGS sequence"/>
</dbReference>
<gene>
    <name evidence="3" type="ORF">Hsar01_02637</name>
</gene>
<evidence type="ECO:0000313" key="4">
    <source>
        <dbReference type="Proteomes" id="UP001476282"/>
    </source>
</evidence>
<dbReference type="InterPro" id="IPR016477">
    <property type="entry name" value="Fructo-/Ketosamine-3-kinase"/>
</dbReference>
<dbReference type="PIRSF" id="PIRSF006221">
    <property type="entry name" value="Ketosamine-3-kinase"/>
    <property type="match status" value="1"/>
</dbReference>
<comment type="caution">
    <text evidence="3">The sequence shown here is derived from an EMBL/GenBank/DDBJ whole genome shotgun (WGS) entry which is preliminary data.</text>
</comment>
<evidence type="ECO:0000256" key="2">
    <source>
        <dbReference type="PIRNR" id="PIRNR006221"/>
    </source>
</evidence>
<dbReference type="RefSeq" id="WP_353567516.1">
    <property type="nucleotide sequence ID" value="NZ_BAABRI010000014.1"/>
</dbReference>
<evidence type="ECO:0000256" key="1">
    <source>
        <dbReference type="ARBA" id="ARBA00009460"/>
    </source>
</evidence>
<sequence length="275" mass="29966">MPDFHAIARELGPRPSGQPRPVSGGCIHDSYRWGEWFIKTNSAHHADPFRAEAEGLRALAAVGTIRVPVVLGHGLTGDTAWLALEALDLASSGDEAALGEQLAALHASTADVFGFPHDNYLGSTPQPNHPTASWPGFFRDQRIGHVCRLLRRQGNVIPESDAFLEVLPQLLPADPPASLLHGDLWAGNKGFLSDGTPVLFDPAVYHGDAETDLAMTRLFGGFGPRFYQAYRHHRPAPDDEATLHGLYNLHHLLNHALLFGGGYLAQARGVMRRYL</sequence>
<organism evidence="3 4">
    <name type="scientific">Haloferula sargassicola</name>
    <dbReference type="NCBI Taxonomy" id="490096"/>
    <lineage>
        <taxon>Bacteria</taxon>
        <taxon>Pseudomonadati</taxon>
        <taxon>Verrucomicrobiota</taxon>
        <taxon>Verrucomicrobiia</taxon>
        <taxon>Verrucomicrobiales</taxon>
        <taxon>Verrucomicrobiaceae</taxon>
        <taxon>Haloferula</taxon>
    </lineage>
</organism>
<keyword evidence="2" id="KW-0808">Transferase</keyword>
<accession>A0ABP9USQ6</accession>
<comment type="similarity">
    <text evidence="1 2">Belongs to the fructosamine kinase family.</text>
</comment>
<dbReference type="Pfam" id="PF03881">
    <property type="entry name" value="Fructosamin_kin"/>
    <property type="match status" value="1"/>
</dbReference>
<dbReference type="Gene3D" id="3.30.200.20">
    <property type="entry name" value="Phosphorylase Kinase, domain 1"/>
    <property type="match status" value="1"/>
</dbReference>
<keyword evidence="2 3" id="KW-0418">Kinase</keyword>
<name>A0ABP9USQ6_9BACT</name>
<proteinExistence type="inferred from homology"/>
<protein>
    <submittedName>
        <fullName evidence="3">Ketoamine kinase HMPREF0351_12196</fullName>
    </submittedName>
</protein>